<dbReference type="GO" id="GO:0045087">
    <property type="term" value="P:innate immune response"/>
    <property type="evidence" value="ECO:0007669"/>
    <property type="project" value="UniProtKB-KW"/>
</dbReference>
<evidence type="ECO:0000256" key="4">
    <source>
        <dbReference type="ARBA" id="ARBA00022843"/>
    </source>
</evidence>
<dbReference type="GO" id="GO:0007165">
    <property type="term" value="P:signal transduction"/>
    <property type="evidence" value="ECO:0007669"/>
    <property type="project" value="InterPro"/>
</dbReference>
<keyword evidence="10" id="KW-1185">Reference proteome</keyword>
<dbReference type="Proteomes" id="UP001195483">
    <property type="component" value="Unassembled WGS sequence"/>
</dbReference>
<evidence type="ECO:0000256" key="6">
    <source>
        <dbReference type="SAM" id="MobiDB-lite"/>
    </source>
</evidence>
<dbReference type="PROSITE" id="PS50017">
    <property type="entry name" value="DEATH_DOMAIN"/>
    <property type="match status" value="1"/>
</dbReference>
<keyword evidence="7" id="KW-1133">Transmembrane helix</keyword>
<dbReference type="SUPFAM" id="SSF47986">
    <property type="entry name" value="DEATH domain"/>
    <property type="match status" value="1"/>
</dbReference>
<feature type="compositionally biased region" description="Polar residues" evidence="6">
    <location>
        <begin position="368"/>
        <end position="378"/>
    </location>
</feature>
<evidence type="ECO:0000256" key="5">
    <source>
        <dbReference type="ARBA" id="ARBA00022859"/>
    </source>
</evidence>
<evidence type="ECO:0000256" key="1">
    <source>
        <dbReference type="ARBA" id="ARBA00022499"/>
    </source>
</evidence>
<feature type="region of interest" description="Disordered" evidence="6">
    <location>
        <begin position="421"/>
        <end position="454"/>
    </location>
</feature>
<evidence type="ECO:0000256" key="3">
    <source>
        <dbReference type="ARBA" id="ARBA00022588"/>
    </source>
</evidence>
<reference evidence="9" key="2">
    <citation type="journal article" date="2021" name="Genome Biol. Evol.">
        <title>Developing a high-quality reference genome for a parasitic bivalve with doubly uniparental inheritance (Bivalvia: Unionida).</title>
        <authorList>
            <person name="Smith C.H."/>
        </authorList>
    </citation>
    <scope>NUCLEOTIDE SEQUENCE</scope>
    <source>
        <strain evidence="9">CHS0354</strain>
        <tissue evidence="9">Mantle</tissue>
    </source>
</reference>
<proteinExistence type="predicted"/>
<dbReference type="GO" id="GO:0005737">
    <property type="term" value="C:cytoplasm"/>
    <property type="evidence" value="ECO:0007669"/>
    <property type="project" value="UniProtKB-ARBA"/>
</dbReference>
<dbReference type="InterPro" id="IPR031964">
    <property type="entry name" value="CARD_dom"/>
</dbReference>
<feature type="compositionally biased region" description="Basic and acidic residues" evidence="6">
    <location>
        <begin position="329"/>
        <end position="349"/>
    </location>
</feature>
<feature type="compositionally biased region" description="Basic and acidic residues" evidence="6">
    <location>
        <begin position="260"/>
        <end position="278"/>
    </location>
</feature>
<feature type="compositionally biased region" description="Polar residues" evidence="6">
    <location>
        <begin position="314"/>
        <end position="328"/>
    </location>
</feature>
<sequence length="792" mass="89388">MDEKRLAMQLKKYSSDFVNKVDPEELLPYLSCLTQASKEEIRAKQNNKGKITAAQDLQYHVVRYGERGIRELLRALRNENIGLVELADLIDPPLAKDNTAVTTVQMVQKDTARRPGVDEKIRKTFDRDTPLRHLPSSVYRVLRLLDSNDQIENWESLAGNIVGYTVEDICRFRQNPHYGSPMIALYNDWMTRESSTLGHLMQILIKIERVDVYTELTEITGYQHQEDNGKQTGRHNYPLERLPDPVNAMENMGPIQLDPRQGEENRIEKKGDLPDSKQHIGRGPSGPGKDNSVQNGGKKHAHEILYKRYPEQPINHTENAGPMSNSPKQGKDNRMEKKEPDLPTPERHISRGGSGSGEGIDKNENDLMNKNNVKRNSVESTEISSKVLSHEKDTEHVICSVVKANIEKVIVGALDEHPYQIEEQDSEDHNMSTESEESNSRVDSSPSNHTLHVDPWNNYKEFHKEKHHNKDVLTSEMRKEEENKINKVEQQDYKSDEGQLDQKVHDETPFYEMVPSPKDASCSVMSEEEDTSGDSKQMNERKKYTDETLENGQCVPVLTERVSMETNKPMTSTLEFQVFQKGKNSPDEHMIEREQEPSTAKERFTNGIIDQMSGGQDGKQSPKSILNEQVAGIKEVRMTSSLLPEAHKDFGSLGFVPMTIEEDHNVANQGITFSHDGDTIAHQGNASSQQNNDSYLDAEEENTHGQQHIVHAEPVDIPAAQKDTNVKRDSGFQAMDDIQVLQSSSVQGGNSSEQQNDINGCNTSTAKGWYFIIGLGIIIGACFIVRRVKKSS</sequence>
<keyword evidence="7" id="KW-0472">Membrane</keyword>
<feature type="compositionally biased region" description="Basic and acidic residues" evidence="6">
    <location>
        <begin position="537"/>
        <end position="546"/>
    </location>
</feature>
<feature type="region of interest" description="Disordered" evidence="6">
    <location>
        <begin position="312"/>
        <end position="378"/>
    </location>
</feature>
<evidence type="ECO:0000256" key="2">
    <source>
        <dbReference type="ARBA" id="ARBA00022553"/>
    </source>
</evidence>
<keyword evidence="7" id="KW-0812">Transmembrane</keyword>
<dbReference type="Gene3D" id="1.10.533.10">
    <property type="entry name" value="Death Domain, Fas"/>
    <property type="match status" value="2"/>
</dbReference>
<evidence type="ECO:0000313" key="10">
    <source>
        <dbReference type="Proteomes" id="UP001195483"/>
    </source>
</evidence>
<dbReference type="InterPro" id="IPR011029">
    <property type="entry name" value="DEATH-like_dom_sf"/>
</dbReference>
<reference evidence="9" key="3">
    <citation type="submission" date="2023-05" db="EMBL/GenBank/DDBJ databases">
        <authorList>
            <person name="Smith C.H."/>
        </authorList>
    </citation>
    <scope>NUCLEOTIDE SEQUENCE</scope>
    <source>
        <strain evidence="9">CHS0354</strain>
        <tissue evidence="9">Mantle</tissue>
    </source>
</reference>
<evidence type="ECO:0000259" key="8">
    <source>
        <dbReference type="PROSITE" id="PS50017"/>
    </source>
</evidence>
<keyword evidence="5" id="KW-0391">Immunity</keyword>
<accession>A0AAE0STA8</accession>
<feature type="transmembrane region" description="Helical" evidence="7">
    <location>
        <begin position="768"/>
        <end position="785"/>
    </location>
</feature>
<dbReference type="InterPro" id="IPR000488">
    <property type="entry name" value="Death_dom"/>
</dbReference>
<reference evidence="9" key="1">
    <citation type="journal article" date="2021" name="Genome Biol. Evol.">
        <title>A High-Quality Reference Genome for a Parasitic Bivalve with Doubly Uniparental Inheritance (Bivalvia: Unionida).</title>
        <authorList>
            <person name="Smith C.H."/>
        </authorList>
    </citation>
    <scope>NUCLEOTIDE SEQUENCE</scope>
    <source>
        <strain evidence="9">CHS0354</strain>
    </source>
</reference>
<keyword evidence="3" id="KW-0399">Innate immunity</keyword>
<dbReference type="AlphaFoldDB" id="A0AAE0STA8"/>
<dbReference type="Pfam" id="PF16739">
    <property type="entry name" value="CARD_2"/>
    <property type="match status" value="1"/>
</dbReference>
<keyword evidence="2" id="KW-0597">Phosphoprotein</keyword>
<name>A0AAE0STA8_9BIVA</name>
<protein>
    <recommendedName>
        <fullName evidence="8">Death domain-containing protein</fullName>
    </recommendedName>
</protein>
<feature type="compositionally biased region" description="Polar residues" evidence="6">
    <location>
        <begin position="441"/>
        <end position="450"/>
    </location>
</feature>
<feature type="domain" description="Death" evidence="8">
    <location>
        <begin position="162"/>
        <end position="220"/>
    </location>
</feature>
<evidence type="ECO:0000256" key="7">
    <source>
        <dbReference type="SAM" id="Phobius"/>
    </source>
</evidence>
<gene>
    <name evidence="9" type="ORF">CHS0354_006128</name>
</gene>
<organism evidence="9 10">
    <name type="scientific">Potamilus streckersoni</name>
    <dbReference type="NCBI Taxonomy" id="2493646"/>
    <lineage>
        <taxon>Eukaryota</taxon>
        <taxon>Metazoa</taxon>
        <taxon>Spiralia</taxon>
        <taxon>Lophotrochozoa</taxon>
        <taxon>Mollusca</taxon>
        <taxon>Bivalvia</taxon>
        <taxon>Autobranchia</taxon>
        <taxon>Heteroconchia</taxon>
        <taxon>Palaeoheterodonta</taxon>
        <taxon>Unionida</taxon>
        <taxon>Unionoidea</taxon>
        <taxon>Unionidae</taxon>
        <taxon>Ambleminae</taxon>
        <taxon>Lampsilini</taxon>
        <taxon>Potamilus</taxon>
    </lineage>
</organism>
<dbReference type="EMBL" id="JAEAOA010000432">
    <property type="protein sequence ID" value="KAK3597770.1"/>
    <property type="molecule type" value="Genomic_DNA"/>
</dbReference>
<dbReference type="Pfam" id="PF00531">
    <property type="entry name" value="Death"/>
    <property type="match status" value="1"/>
</dbReference>
<feature type="region of interest" description="Disordered" evidence="6">
    <location>
        <begin position="512"/>
        <end position="547"/>
    </location>
</feature>
<evidence type="ECO:0000313" key="9">
    <source>
        <dbReference type="EMBL" id="KAK3597770.1"/>
    </source>
</evidence>
<keyword evidence="4" id="KW-0832">Ubl conjugation</keyword>
<feature type="region of interest" description="Disordered" evidence="6">
    <location>
        <begin position="224"/>
        <end position="299"/>
    </location>
</feature>
<comment type="caution">
    <text evidence="9">The sequence shown here is derived from an EMBL/GenBank/DDBJ whole genome shotgun (WGS) entry which is preliminary data.</text>
</comment>
<keyword evidence="1" id="KW-1017">Isopeptide bond</keyword>